<accession>A0A160N380</accession>
<dbReference type="EMBL" id="CP014841">
    <property type="protein sequence ID" value="AND70127.1"/>
    <property type="molecule type" value="Genomic_DNA"/>
</dbReference>
<sequence>MVERFVRLAWPSFSSVADGARQRQAPSRTALPAPARMSQNHRARAGPGGCEPGESLSGRSFATFGPVRRDMPTRCP</sequence>
<evidence type="ECO:0000256" key="1">
    <source>
        <dbReference type="SAM" id="MobiDB-lite"/>
    </source>
</evidence>
<dbReference type="STRING" id="445710.ATSB10_26730"/>
<proteinExistence type="predicted"/>
<evidence type="ECO:0000313" key="2">
    <source>
        <dbReference type="EMBL" id="AND70127.1"/>
    </source>
</evidence>
<dbReference type="AlphaFoldDB" id="A0A160N380"/>
<name>A0A160N380_9GAMM</name>
<dbReference type="PATRIC" id="fig|445710.3.peg.2665"/>
<protein>
    <submittedName>
        <fullName evidence="2">Uncharacterized protein</fullName>
    </submittedName>
</protein>
<dbReference type="Proteomes" id="UP000077255">
    <property type="component" value="Chromosome"/>
</dbReference>
<dbReference type="KEGG" id="dtx:ATSB10_26730"/>
<organism evidence="2 3">
    <name type="scientific">Dyella thiooxydans</name>
    <dbReference type="NCBI Taxonomy" id="445710"/>
    <lineage>
        <taxon>Bacteria</taxon>
        <taxon>Pseudomonadati</taxon>
        <taxon>Pseudomonadota</taxon>
        <taxon>Gammaproteobacteria</taxon>
        <taxon>Lysobacterales</taxon>
        <taxon>Rhodanobacteraceae</taxon>
        <taxon>Dyella</taxon>
    </lineage>
</organism>
<evidence type="ECO:0000313" key="3">
    <source>
        <dbReference type="Proteomes" id="UP000077255"/>
    </source>
</evidence>
<feature type="compositionally biased region" description="Basic and acidic residues" evidence="1">
    <location>
        <begin position="67"/>
        <end position="76"/>
    </location>
</feature>
<keyword evidence="3" id="KW-1185">Reference proteome</keyword>
<feature type="region of interest" description="Disordered" evidence="1">
    <location>
        <begin position="16"/>
        <end position="76"/>
    </location>
</feature>
<reference evidence="2 3" key="1">
    <citation type="submission" date="2016-02" db="EMBL/GenBank/DDBJ databases">
        <title>Complete genome sequencing and analysis of ATSB10, Dyella thiooxydans isolated from rhizosphere soil of sunflower (Helianthus annuus L.).</title>
        <authorList>
            <person name="Lee Y."/>
            <person name="Hwangbo K."/>
            <person name="Chung H."/>
            <person name="Yoo J."/>
            <person name="Kim K.Y."/>
            <person name="Sa T.M."/>
            <person name="Um Y."/>
            <person name="Madhaiyan M."/>
        </authorList>
    </citation>
    <scope>NUCLEOTIDE SEQUENCE [LARGE SCALE GENOMIC DNA]</scope>
    <source>
        <strain evidence="2 3">ATSB10</strain>
    </source>
</reference>
<gene>
    <name evidence="2" type="ORF">ATSB10_26730</name>
</gene>